<dbReference type="PROSITE" id="PS50048">
    <property type="entry name" value="ZN2_CY6_FUNGAL_2"/>
    <property type="match status" value="1"/>
</dbReference>
<keyword evidence="4" id="KW-0539">Nucleus</keyword>
<dbReference type="SUPFAM" id="SSF57701">
    <property type="entry name" value="Zn2/Cys6 DNA-binding domain"/>
    <property type="match status" value="1"/>
</dbReference>
<feature type="domain" description="Zn(2)-C6 fungal-type" evidence="6">
    <location>
        <begin position="56"/>
        <end position="85"/>
    </location>
</feature>
<dbReference type="InterPro" id="IPR001138">
    <property type="entry name" value="Zn2Cys6_DnaBD"/>
</dbReference>
<keyword evidence="2 7" id="KW-0238">DNA-binding</keyword>
<dbReference type="Proteomes" id="UP000030686">
    <property type="component" value="Unassembled WGS sequence"/>
</dbReference>
<feature type="region of interest" description="Disordered" evidence="5">
    <location>
        <begin position="93"/>
        <end position="115"/>
    </location>
</feature>
<evidence type="ECO:0000313" key="8">
    <source>
        <dbReference type="Proteomes" id="UP000030686"/>
    </source>
</evidence>
<evidence type="ECO:0000256" key="5">
    <source>
        <dbReference type="SAM" id="MobiDB-lite"/>
    </source>
</evidence>
<evidence type="ECO:0000256" key="3">
    <source>
        <dbReference type="ARBA" id="ARBA00023163"/>
    </source>
</evidence>
<dbReference type="CDD" id="cd00067">
    <property type="entry name" value="GAL4"/>
    <property type="match status" value="1"/>
</dbReference>
<dbReference type="EMBL" id="HG792016">
    <property type="protein sequence ID" value="CDM30138.1"/>
    <property type="molecule type" value="Genomic_DNA"/>
</dbReference>
<evidence type="ECO:0000313" key="7">
    <source>
        <dbReference type="EMBL" id="CDM30138.1"/>
    </source>
</evidence>
<name>W6Q0R1_PENRF</name>
<gene>
    <name evidence="7" type="ORF">PROQFM164_S02g000287</name>
</gene>
<keyword evidence="8" id="KW-1185">Reference proteome</keyword>
<proteinExistence type="predicted"/>
<accession>W6Q0R1</accession>
<reference evidence="7" key="1">
    <citation type="journal article" date="2014" name="Nat. Commun.">
        <title>Multiple recent horizontal transfers of a large genomic region in cheese making fungi.</title>
        <authorList>
            <person name="Cheeseman K."/>
            <person name="Ropars J."/>
            <person name="Renault P."/>
            <person name="Dupont J."/>
            <person name="Gouzy J."/>
            <person name="Branca A."/>
            <person name="Abraham A.L."/>
            <person name="Ceppi M."/>
            <person name="Conseiller E."/>
            <person name="Debuchy R."/>
            <person name="Malagnac F."/>
            <person name="Goarin A."/>
            <person name="Silar P."/>
            <person name="Lacoste S."/>
            <person name="Sallet E."/>
            <person name="Bensimon A."/>
            <person name="Giraud T."/>
            <person name="Brygoo Y."/>
        </authorList>
    </citation>
    <scope>NUCLEOTIDE SEQUENCE [LARGE SCALE GENOMIC DNA]</scope>
    <source>
        <strain evidence="7">FM164</strain>
    </source>
</reference>
<sequence>MHKRTEAILCRTCKGRQPKSRLKIGSARNKTSDTNSRPSLEHTVRPLAKRKKAARACDRCRLHRIKCDEQKLCTQCVGIKAKCIVSYATSRLSRANNDGARSESPAVLPPRSSSP</sequence>
<evidence type="ECO:0000256" key="2">
    <source>
        <dbReference type="ARBA" id="ARBA00023125"/>
    </source>
</evidence>
<dbReference type="Pfam" id="PF00172">
    <property type="entry name" value="Zn_clus"/>
    <property type="match status" value="1"/>
</dbReference>
<dbReference type="GO" id="GO:0008270">
    <property type="term" value="F:zinc ion binding"/>
    <property type="evidence" value="ECO:0007669"/>
    <property type="project" value="InterPro"/>
</dbReference>
<dbReference type="GO" id="GO:0003677">
    <property type="term" value="F:DNA binding"/>
    <property type="evidence" value="ECO:0007669"/>
    <property type="project" value="UniProtKB-KW"/>
</dbReference>
<feature type="compositionally biased region" description="Polar residues" evidence="5">
    <location>
        <begin position="28"/>
        <end position="38"/>
    </location>
</feature>
<feature type="region of interest" description="Disordered" evidence="5">
    <location>
        <begin position="19"/>
        <end position="47"/>
    </location>
</feature>
<dbReference type="InterPro" id="IPR036864">
    <property type="entry name" value="Zn2-C6_fun-type_DNA-bd_sf"/>
</dbReference>
<keyword evidence="1" id="KW-0805">Transcription regulation</keyword>
<dbReference type="GO" id="GO:0000981">
    <property type="term" value="F:DNA-binding transcription factor activity, RNA polymerase II-specific"/>
    <property type="evidence" value="ECO:0007669"/>
    <property type="project" value="InterPro"/>
</dbReference>
<dbReference type="PROSITE" id="PS00463">
    <property type="entry name" value="ZN2_CY6_FUNGAL_1"/>
    <property type="match status" value="1"/>
</dbReference>
<evidence type="ECO:0000259" key="6">
    <source>
        <dbReference type="PROSITE" id="PS50048"/>
    </source>
</evidence>
<dbReference type="AlphaFoldDB" id="W6Q0R1"/>
<protein>
    <submittedName>
        <fullName evidence="7">Zn(2)-C6 fungal-type DNA-binding domain</fullName>
    </submittedName>
</protein>
<evidence type="ECO:0000256" key="4">
    <source>
        <dbReference type="ARBA" id="ARBA00023242"/>
    </source>
</evidence>
<keyword evidence="3" id="KW-0804">Transcription</keyword>
<evidence type="ECO:0000256" key="1">
    <source>
        <dbReference type="ARBA" id="ARBA00023015"/>
    </source>
</evidence>
<dbReference type="Gene3D" id="4.10.240.10">
    <property type="entry name" value="Zn(2)-C6 fungal-type DNA-binding domain"/>
    <property type="match status" value="1"/>
</dbReference>
<organism evidence="7 8">
    <name type="scientific">Penicillium roqueforti (strain FM164)</name>
    <dbReference type="NCBI Taxonomy" id="1365484"/>
    <lineage>
        <taxon>Eukaryota</taxon>
        <taxon>Fungi</taxon>
        <taxon>Dikarya</taxon>
        <taxon>Ascomycota</taxon>
        <taxon>Pezizomycotina</taxon>
        <taxon>Eurotiomycetes</taxon>
        <taxon>Eurotiomycetidae</taxon>
        <taxon>Eurotiales</taxon>
        <taxon>Aspergillaceae</taxon>
        <taxon>Penicillium</taxon>
    </lineage>
</organism>
<dbReference type="SMART" id="SM00066">
    <property type="entry name" value="GAL4"/>
    <property type="match status" value="1"/>
</dbReference>